<reference evidence="2 3" key="1">
    <citation type="submission" date="2019-08" db="EMBL/GenBank/DDBJ databases">
        <authorList>
            <person name="Peeters C."/>
        </authorList>
    </citation>
    <scope>NUCLEOTIDE SEQUENCE [LARGE SCALE GENOMIC DNA]</scope>
    <source>
        <strain evidence="2 3">LMG 30175</strain>
    </source>
</reference>
<accession>A0A5E4SPQ7</accession>
<dbReference type="EMBL" id="CABPRZ010000003">
    <property type="protein sequence ID" value="VVD76952.1"/>
    <property type="molecule type" value="Genomic_DNA"/>
</dbReference>
<dbReference type="PROSITE" id="PS51257">
    <property type="entry name" value="PROKAR_LIPOPROTEIN"/>
    <property type="match status" value="1"/>
</dbReference>
<evidence type="ECO:0000313" key="3">
    <source>
        <dbReference type="Proteomes" id="UP000414233"/>
    </source>
</evidence>
<protein>
    <submittedName>
        <fullName evidence="2">Uncharacterized protein</fullName>
    </submittedName>
</protein>
<keyword evidence="3" id="KW-1185">Reference proteome</keyword>
<proteinExistence type="predicted"/>
<evidence type="ECO:0000313" key="2">
    <source>
        <dbReference type="EMBL" id="VVD76952.1"/>
    </source>
</evidence>
<dbReference type="AlphaFoldDB" id="A0A5E4SPQ7"/>
<sequence length="307" mass="33158">MSRSPTSTLAIGIGACDLAIGTHHSRLWHAWQRMRRGHAPASSATLPREPDAPQRGTPGADVTFAMDEALRFTEPGALEVLGRGLASVTGAPDKQRGSPRRAFIVLDDAWAHHAILRGDFRSVRTRELGDITLAYFADTFGLDAGAILTRWQLQRGGRALFASAMSRSLHDGILEVSAAAHVDVKHLTVGLPECLDQVRRGVDDHKALLLVVTETLLQVVAADHGRWAAYDAQRLFADDAADAARLVGIVDHVLERSSMRQQEDGKVYLCGLAVDPAPFQERFSGALQLPAFATADPPAVRLMGLAQ</sequence>
<name>A0A5E4SPQ7_9BURK</name>
<feature type="region of interest" description="Disordered" evidence="1">
    <location>
        <begin position="39"/>
        <end position="60"/>
    </location>
</feature>
<gene>
    <name evidence="2" type="ORF">PTE30175_00860</name>
</gene>
<organism evidence="2 3">
    <name type="scientific">Pandoraea terrae</name>
    <dbReference type="NCBI Taxonomy" id="1537710"/>
    <lineage>
        <taxon>Bacteria</taxon>
        <taxon>Pseudomonadati</taxon>
        <taxon>Pseudomonadota</taxon>
        <taxon>Betaproteobacteria</taxon>
        <taxon>Burkholderiales</taxon>
        <taxon>Burkholderiaceae</taxon>
        <taxon>Pandoraea</taxon>
    </lineage>
</organism>
<evidence type="ECO:0000256" key="1">
    <source>
        <dbReference type="SAM" id="MobiDB-lite"/>
    </source>
</evidence>
<dbReference type="Proteomes" id="UP000414233">
    <property type="component" value="Unassembled WGS sequence"/>
</dbReference>